<reference evidence="4" key="1">
    <citation type="submission" date="2022-01" db="EMBL/GenBank/DDBJ databases">
        <authorList>
            <person name="King R."/>
        </authorList>
    </citation>
    <scope>NUCLEOTIDE SEQUENCE</scope>
</reference>
<sequence length="147" mass="17320">MIPYELIVLFRVMPKPELTTAIKRTANAIFDRGGLIRKLENLGTRETPYKISSNGMPHRQASYFLYECNIPPSKIGDIINEYSRDVDIIKKDIYKKTIPEQFECTLHEEMQPPPYRKDVQEIMALARRKEKRKFKANTGMDYYPFQK</sequence>
<dbReference type="GO" id="GO:0006412">
    <property type="term" value="P:translation"/>
    <property type="evidence" value="ECO:0007669"/>
    <property type="project" value="InterPro"/>
</dbReference>
<dbReference type="PANTHER" id="PTHR21011:SF1">
    <property type="entry name" value="SMALL RIBOSOMAL SUBUNIT PROTEIN BS6M"/>
    <property type="match status" value="1"/>
</dbReference>
<dbReference type="EMBL" id="OU900107">
    <property type="protein sequence ID" value="CAG9857605.1"/>
    <property type="molecule type" value="Genomic_DNA"/>
</dbReference>
<evidence type="ECO:0000313" key="4">
    <source>
        <dbReference type="EMBL" id="CAG9857605.1"/>
    </source>
</evidence>
<dbReference type="GO" id="GO:0070181">
    <property type="term" value="F:small ribosomal subunit rRNA binding"/>
    <property type="evidence" value="ECO:0007669"/>
    <property type="project" value="TreeGrafter"/>
</dbReference>
<evidence type="ECO:0000313" key="5">
    <source>
        <dbReference type="Proteomes" id="UP001153712"/>
    </source>
</evidence>
<dbReference type="InterPro" id="IPR000529">
    <property type="entry name" value="Ribosomal_bS6"/>
</dbReference>
<dbReference type="Pfam" id="PF01250">
    <property type="entry name" value="Ribosomal_S6"/>
    <property type="match status" value="1"/>
</dbReference>
<organism evidence="4 5">
    <name type="scientific">Phyllotreta striolata</name>
    <name type="common">Striped flea beetle</name>
    <name type="synonym">Crioceris striolata</name>
    <dbReference type="NCBI Taxonomy" id="444603"/>
    <lineage>
        <taxon>Eukaryota</taxon>
        <taxon>Metazoa</taxon>
        <taxon>Ecdysozoa</taxon>
        <taxon>Arthropoda</taxon>
        <taxon>Hexapoda</taxon>
        <taxon>Insecta</taxon>
        <taxon>Pterygota</taxon>
        <taxon>Neoptera</taxon>
        <taxon>Endopterygota</taxon>
        <taxon>Coleoptera</taxon>
        <taxon>Polyphaga</taxon>
        <taxon>Cucujiformia</taxon>
        <taxon>Chrysomeloidea</taxon>
        <taxon>Chrysomelidae</taxon>
        <taxon>Galerucinae</taxon>
        <taxon>Alticini</taxon>
        <taxon>Phyllotreta</taxon>
    </lineage>
</organism>
<dbReference type="InterPro" id="IPR014717">
    <property type="entry name" value="Transl_elong_EF1B/ribsomal_bS6"/>
</dbReference>
<dbReference type="SUPFAM" id="SSF54995">
    <property type="entry name" value="Ribosomal protein S6"/>
    <property type="match status" value="1"/>
</dbReference>
<dbReference type="Gene3D" id="3.30.70.60">
    <property type="match status" value="1"/>
</dbReference>
<dbReference type="InterPro" id="IPR035980">
    <property type="entry name" value="Ribosomal_bS6_sf"/>
</dbReference>
<dbReference type="FunFam" id="3.30.70.60:FF:000014">
    <property type="entry name" value="28S ribosomal protein S6, mitochondrial"/>
    <property type="match status" value="1"/>
</dbReference>
<dbReference type="GO" id="GO:0003735">
    <property type="term" value="F:structural constituent of ribosome"/>
    <property type="evidence" value="ECO:0007669"/>
    <property type="project" value="InterPro"/>
</dbReference>
<accession>A0A9N9TL83</accession>
<dbReference type="PANTHER" id="PTHR21011">
    <property type="entry name" value="MITOCHONDRIAL 28S RIBOSOMAL PROTEIN S6"/>
    <property type="match status" value="1"/>
</dbReference>
<name>A0A9N9TL83_PHYSR</name>
<evidence type="ECO:0000256" key="1">
    <source>
        <dbReference type="ARBA" id="ARBA00009512"/>
    </source>
</evidence>
<keyword evidence="5" id="KW-1185">Reference proteome</keyword>
<gene>
    <name evidence="4" type="ORF">PHYEVI_LOCUS4008</name>
</gene>
<proteinExistence type="inferred from homology"/>
<dbReference type="GO" id="GO:0005763">
    <property type="term" value="C:mitochondrial small ribosomal subunit"/>
    <property type="evidence" value="ECO:0007669"/>
    <property type="project" value="TreeGrafter"/>
</dbReference>
<dbReference type="Proteomes" id="UP001153712">
    <property type="component" value="Chromosome 14"/>
</dbReference>
<dbReference type="AlphaFoldDB" id="A0A9N9TL83"/>
<dbReference type="CDD" id="cd15465">
    <property type="entry name" value="bS6_mito"/>
    <property type="match status" value="1"/>
</dbReference>
<dbReference type="OrthoDB" id="268530at2759"/>
<comment type="similarity">
    <text evidence="1">Belongs to the bacterial ribosomal protein bS6 family.</text>
</comment>
<evidence type="ECO:0000256" key="2">
    <source>
        <dbReference type="ARBA" id="ARBA00035170"/>
    </source>
</evidence>
<protein>
    <recommendedName>
        <fullName evidence="2">Small ribosomal subunit protein bS6m</fullName>
    </recommendedName>
    <alternativeName>
        <fullName evidence="3">28S ribosomal protein S6, mitochondrial</fullName>
    </alternativeName>
</protein>
<evidence type="ECO:0000256" key="3">
    <source>
        <dbReference type="ARBA" id="ARBA00035365"/>
    </source>
</evidence>